<feature type="transmembrane region" description="Helical" evidence="1">
    <location>
        <begin position="110"/>
        <end position="134"/>
    </location>
</feature>
<evidence type="ECO:0000313" key="2">
    <source>
        <dbReference type="EMBL" id="OGK50981.1"/>
    </source>
</evidence>
<protein>
    <submittedName>
        <fullName evidence="2">Uncharacterized protein</fullName>
    </submittedName>
</protein>
<organism evidence="2 3">
    <name type="scientific">Candidatus Roizmanbacteria bacterium RIFCSPLOWO2_01_FULL_40_42</name>
    <dbReference type="NCBI Taxonomy" id="1802066"/>
    <lineage>
        <taxon>Bacteria</taxon>
        <taxon>Candidatus Roizmaniibacteriota</taxon>
    </lineage>
</organism>
<dbReference type="AlphaFoldDB" id="A0A1F7J5U2"/>
<accession>A0A1F7J5U2</accession>
<keyword evidence="1" id="KW-0812">Transmembrane</keyword>
<reference evidence="2 3" key="1">
    <citation type="journal article" date="2016" name="Nat. Commun.">
        <title>Thousands of microbial genomes shed light on interconnected biogeochemical processes in an aquifer system.</title>
        <authorList>
            <person name="Anantharaman K."/>
            <person name="Brown C.T."/>
            <person name="Hug L.A."/>
            <person name="Sharon I."/>
            <person name="Castelle C.J."/>
            <person name="Probst A.J."/>
            <person name="Thomas B.C."/>
            <person name="Singh A."/>
            <person name="Wilkins M.J."/>
            <person name="Karaoz U."/>
            <person name="Brodie E.L."/>
            <person name="Williams K.H."/>
            <person name="Hubbard S.S."/>
            <person name="Banfield J.F."/>
        </authorList>
    </citation>
    <scope>NUCLEOTIDE SEQUENCE [LARGE SCALE GENOMIC DNA]</scope>
</reference>
<comment type="caution">
    <text evidence="2">The sequence shown here is derived from an EMBL/GenBank/DDBJ whole genome shotgun (WGS) entry which is preliminary data.</text>
</comment>
<evidence type="ECO:0000313" key="3">
    <source>
        <dbReference type="Proteomes" id="UP000178558"/>
    </source>
</evidence>
<keyword evidence="1" id="KW-0472">Membrane</keyword>
<name>A0A1F7J5U2_9BACT</name>
<gene>
    <name evidence="2" type="ORF">A3B50_03605</name>
</gene>
<keyword evidence="1" id="KW-1133">Transmembrane helix</keyword>
<dbReference type="EMBL" id="MGAQ01000009">
    <property type="protein sequence ID" value="OGK50981.1"/>
    <property type="molecule type" value="Genomic_DNA"/>
</dbReference>
<proteinExistence type="predicted"/>
<sequence>MSERLDPMAKAYREMPLDPVERLMGFSERIRHMPVLIPTLISTALIVPEINTTTRLIGGGILAVASVVDHISTKKAFLAEDELKIRNIESYSDEANPLVRKAWEKRKSTLSPSVIAVEGVALVAIAFVGLLWAIPMTVTRTLVARCNLKAAKRMRRGLGIAENDGLA</sequence>
<evidence type="ECO:0000256" key="1">
    <source>
        <dbReference type="SAM" id="Phobius"/>
    </source>
</evidence>
<dbReference type="Proteomes" id="UP000178558">
    <property type="component" value="Unassembled WGS sequence"/>
</dbReference>